<evidence type="ECO:0000256" key="2">
    <source>
        <dbReference type="ARBA" id="ARBA00022840"/>
    </source>
</evidence>
<comment type="caution">
    <text evidence="4">The sequence shown here is derived from an EMBL/GenBank/DDBJ whole genome shotgun (WGS) entry which is preliminary data.</text>
</comment>
<dbReference type="PROSITE" id="PS50011">
    <property type="entry name" value="PROTEIN_KINASE_DOM"/>
    <property type="match status" value="1"/>
</dbReference>
<dbReference type="Gene3D" id="3.30.200.20">
    <property type="entry name" value="Phosphorylase Kinase, domain 1"/>
    <property type="match status" value="1"/>
</dbReference>
<keyword evidence="1" id="KW-0547">Nucleotide-binding</keyword>
<evidence type="ECO:0000313" key="4">
    <source>
        <dbReference type="EMBL" id="KAL1197735.1"/>
    </source>
</evidence>
<evidence type="ECO:0000256" key="1">
    <source>
        <dbReference type="ARBA" id="ARBA00022741"/>
    </source>
</evidence>
<dbReference type="Proteomes" id="UP001558713">
    <property type="component" value="Unassembled WGS sequence"/>
</dbReference>
<feature type="domain" description="Protein kinase" evidence="3">
    <location>
        <begin position="75"/>
        <end position="334"/>
    </location>
</feature>
<dbReference type="InterPro" id="IPR000719">
    <property type="entry name" value="Prot_kinase_dom"/>
</dbReference>
<dbReference type="AlphaFoldDB" id="A0ABD0ZSZ6"/>
<evidence type="ECO:0000259" key="3">
    <source>
        <dbReference type="PROSITE" id="PS50011"/>
    </source>
</evidence>
<name>A0ABD0ZSZ6_CARAN</name>
<dbReference type="EMBL" id="JBANAX010000686">
    <property type="protein sequence ID" value="KAL1197735.1"/>
    <property type="molecule type" value="Genomic_DNA"/>
</dbReference>
<dbReference type="Gene3D" id="1.10.510.10">
    <property type="entry name" value="Transferase(Phosphotransferase) domain 1"/>
    <property type="match status" value="1"/>
</dbReference>
<keyword evidence="2" id="KW-0067">ATP-binding</keyword>
<dbReference type="Pfam" id="PF00069">
    <property type="entry name" value="Pkinase"/>
    <property type="match status" value="1"/>
</dbReference>
<proteinExistence type="predicted"/>
<protein>
    <submittedName>
        <fullName evidence="4">Non-functional pseudokinase ZRK15</fullName>
    </submittedName>
</protein>
<dbReference type="SUPFAM" id="SSF56112">
    <property type="entry name" value="Protein kinase-like (PK-like)"/>
    <property type="match status" value="1"/>
</dbReference>
<dbReference type="PANTHER" id="PTHR27005:SF188">
    <property type="entry name" value="INACTIVE SERINE_THREONINE-PROTEIN KINASE ZRK12-RELATED"/>
    <property type="match status" value="1"/>
</dbReference>
<accession>A0ABD0ZSZ6</accession>
<evidence type="ECO:0000313" key="5">
    <source>
        <dbReference type="Proteomes" id="UP001558713"/>
    </source>
</evidence>
<dbReference type="PANTHER" id="PTHR27005">
    <property type="entry name" value="WALL-ASSOCIATED RECEPTOR KINASE-LIKE 21"/>
    <property type="match status" value="1"/>
</dbReference>
<sequence length="372" mass="43233">MDWWKKKKSRAVVKKERLAKGQRRGEMFLKELIQCCDGKSNPIKFFSADQILEATERHFCKCNILERSQNVCECSRVSDLIFQGKWYSGMLDNHRMILVKKMLGRSRDPPKDICSGPPKDIAISSMVSGHKNFMKLVGCCLEFEYPVLVYYGVEKQYSPIDLKIVVSWRRRMKIAEDIAISLAYLHTAFPRPFVYRNMGFRNILLDENGVAKLIDLSYCVSIPKGQKFVKLTWAGRDYDYMDDNYLYNRIVSEKTDAFGFGIFMQKLLIGEETFDELCGWKNWRGKNKVPKWLSKYMAEGMMDEIVDPKMKMGEISEEERFRMEAFVILSERCIGLRGEVPKMVQVAKELKRSFKNASSSDETQIVHANVLI</sequence>
<dbReference type="InterPro" id="IPR045274">
    <property type="entry name" value="WAK-like"/>
</dbReference>
<dbReference type="InterPro" id="IPR011009">
    <property type="entry name" value="Kinase-like_dom_sf"/>
</dbReference>
<organism evidence="4 5">
    <name type="scientific">Cardamine amara subsp. amara</name>
    <dbReference type="NCBI Taxonomy" id="228776"/>
    <lineage>
        <taxon>Eukaryota</taxon>
        <taxon>Viridiplantae</taxon>
        <taxon>Streptophyta</taxon>
        <taxon>Embryophyta</taxon>
        <taxon>Tracheophyta</taxon>
        <taxon>Spermatophyta</taxon>
        <taxon>Magnoliopsida</taxon>
        <taxon>eudicotyledons</taxon>
        <taxon>Gunneridae</taxon>
        <taxon>Pentapetalae</taxon>
        <taxon>rosids</taxon>
        <taxon>malvids</taxon>
        <taxon>Brassicales</taxon>
        <taxon>Brassicaceae</taxon>
        <taxon>Cardamineae</taxon>
        <taxon>Cardamine</taxon>
    </lineage>
</organism>
<gene>
    <name evidence="4" type="ORF">V5N11_012388</name>
</gene>
<keyword evidence="5" id="KW-1185">Reference proteome</keyword>
<dbReference type="GO" id="GO:0005524">
    <property type="term" value="F:ATP binding"/>
    <property type="evidence" value="ECO:0007669"/>
    <property type="project" value="UniProtKB-KW"/>
</dbReference>
<reference evidence="4 5" key="1">
    <citation type="submission" date="2024-04" db="EMBL/GenBank/DDBJ databases">
        <title>Genome assembly C_amara_ONT_v2.</title>
        <authorList>
            <person name="Yant L."/>
            <person name="Moore C."/>
            <person name="Slenker M."/>
        </authorList>
    </citation>
    <scope>NUCLEOTIDE SEQUENCE [LARGE SCALE GENOMIC DNA]</scope>
    <source>
        <tissue evidence="4">Leaf</tissue>
    </source>
</reference>